<evidence type="ECO:0008006" key="4">
    <source>
        <dbReference type="Google" id="ProtNLM"/>
    </source>
</evidence>
<accession>A0AAE3QYE4</accession>
<evidence type="ECO:0000313" key="2">
    <source>
        <dbReference type="EMBL" id="MDJ1500301.1"/>
    </source>
</evidence>
<organism evidence="2 3">
    <name type="scientific">Xanthocytophaga agilis</name>
    <dbReference type="NCBI Taxonomy" id="3048010"/>
    <lineage>
        <taxon>Bacteria</taxon>
        <taxon>Pseudomonadati</taxon>
        <taxon>Bacteroidota</taxon>
        <taxon>Cytophagia</taxon>
        <taxon>Cytophagales</taxon>
        <taxon>Rhodocytophagaceae</taxon>
        <taxon>Xanthocytophaga</taxon>
    </lineage>
</organism>
<keyword evidence="1" id="KW-0732">Signal</keyword>
<keyword evidence="3" id="KW-1185">Reference proteome</keyword>
<gene>
    <name evidence="2" type="ORF">QNI22_06575</name>
</gene>
<evidence type="ECO:0000256" key="1">
    <source>
        <dbReference type="SAM" id="SignalP"/>
    </source>
</evidence>
<proteinExistence type="predicted"/>
<dbReference type="Proteomes" id="UP001232063">
    <property type="component" value="Unassembled WGS sequence"/>
</dbReference>
<dbReference type="RefSeq" id="WP_314509824.1">
    <property type="nucleotide sequence ID" value="NZ_JASJOU010000001.1"/>
</dbReference>
<comment type="caution">
    <text evidence="2">The sequence shown here is derived from an EMBL/GenBank/DDBJ whole genome shotgun (WGS) entry which is preliminary data.</text>
</comment>
<protein>
    <recommendedName>
        <fullName evidence="4">Alginate lyase 2 domain-containing protein</fullName>
    </recommendedName>
</protein>
<sequence>MFRHTKFFFTGITIAIYTCSVSVSAQTQSPLSLNGFSQWITGHDEKTEQLAPLNTQDGLVKDKGKVVAHVKFNVKGYGEVSFPIDPKTLPGEEARKVDLSKSKFIRVTYQANQEVVLQLRQTGVHGGVQNHVVLPASKKPTTRTIYFSEFKGGKTTLDLSDVAKFNFAFLSNPPQESFAELRVKAFYIDQCQP</sequence>
<feature type="chain" id="PRO_5042166307" description="Alginate lyase 2 domain-containing protein" evidence="1">
    <location>
        <begin position="26"/>
        <end position="193"/>
    </location>
</feature>
<reference evidence="2" key="1">
    <citation type="submission" date="2023-05" db="EMBL/GenBank/DDBJ databases">
        <authorList>
            <person name="Zhang X."/>
        </authorList>
    </citation>
    <scope>NUCLEOTIDE SEQUENCE</scope>
    <source>
        <strain evidence="2">BD1B2-1</strain>
    </source>
</reference>
<name>A0AAE3QYE4_9BACT</name>
<feature type="signal peptide" evidence="1">
    <location>
        <begin position="1"/>
        <end position="25"/>
    </location>
</feature>
<dbReference type="EMBL" id="JASJOU010000001">
    <property type="protein sequence ID" value="MDJ1500301.1"/>
    <property type="molecule type" value="Genomic_DNA"/>
</dbReference>
<evidence type="ECO:0000313" key="3">
    <source>
        <dbReference type="Proteomes" id="UP001232063"/>
    </source>
</evidence>
<dbReference type="AlphaFoldDB" id="A0AAE3QYE4"/>